<gene>
    <name evidence="3" type="ORF">PISMIDRAFT_677541</name>
</gene>
<dbReference type="EMBL" id="KN833711">
    <property type="protein sequence ID" value="KIK25016.1"/>
    <property type="molecule type" value="Genomic_DNA"/>
</dbReference>
<feature type="region of interest" description="Disordered" evidence="1">
    <location>
        <begin position="123"/>
        <end position="163"/>
    </location>
</feature>
<keyword evidence="2" id="KW-0732">Signal</keyword>
<dbReference type="HOGENOM" id="CLU_063099_2_2_1"/>
<protein>
    <submittedName>
        <fullName evidence="3">Uncharacterized protein</fullName>
    </submittedName>
</protein>
<keyword evidence="4" id="KW-1185">Reference proteome</keyword>
<evidence type="ECO:0000313" key="4">
    <source>
        <dbReference type="Proteomes" id="UP000054018"/>
    </source>
</evidence>
<dbReference type="Proteomes" id="UP000054018">
    <property type="component" value="Unassembled WGS sequence"/>
</dbReference>
<feature type="signal peptide" evidence="2">
    <location>
        <begin position="1"/>
        <end position="18"/>
    </location>
</feature>
<name>A0A0C9Z734_9AGAM</name>
<reference evidence="3 4" key="1">
    <citation type="submission" date="2014-04" db="EMBL/GenBank/DDBJ databases">
        <authorList>
            <consortium name="DOE Joint Genome Institute"/>
            <person name="Kuo A."/>
            <person name="Kohler A."/>
            <person name="Costa M.D."/>
            <person name="Nagy L.G."/>
            <person name="Floudas D."/>
            <person name="Copeland A."/>
            <person name="Barry K.W."/>
            <person name="Cichocki N."/>
            <person name="Veneault-Fourrey C."/>
            <person name="LaButti K."/>
            <person name="Lindquist E.A."/>
            <person name="Lipzen A."/>
            <person name="Lundell T."/>
            <person name="Morin E."/>
            <person name="Murat C."/>
            <person name="Sun H."/>
            <person name="Tunlid A."/>
            <person name="Henrissat B."/>
            <person name="Grigoriev I.V."/>
            <person name="Hibbett D.S."/>
            <person name="Martin F."/>
            <person name="Nordberg H.P."/>
            <person name="Cantor M.N."/>
            <person name="Hua S.X."/>
        </authorList>
    </citation>
    <scope>NUCLEOTIDE SEQUENCE [LARGE SCALE GENOMIC DNA]</scope>
    <source>
        <strain evidence="3 4">441</strain>
    </source>
</reference>
<dbReference type="PANTHER" id="PTHR37487:SF2">
    <property type="entry name" value="EXPRESSED PROTEIN"/>
    <property type="match status" value="1"/>
</dbReference>
<sequence length="191" mass="18414">MIKSTFAVVVLFVAGALAQSTFTINTPSNVVECEPTLITWTGGTAPYYLSILPGADPTGAAIESLGQQNTTSVTWVCNIASGTSIGLTLRDNTGATVQSAPFTVNSGSSTSCLNTTSISSGPTAASSAGGASSPTTTSPGSASQGSSASGTSASATSKSTTTSTTTGAAMANAANLGYAGIIGAAAAALLL</sequence>
<proteinExistence type="predicted"/>
<dbReference type="PANTHER" id="PTHR37487">
    <property type="entry name" value="CHROMOSOME 1, WHOLE GENOME SHOTGUN SEQUENCE"/>
    <property type="match status" value="1"/>
</dbReference>
<organism evidence="3 4">
    <name type="scientific">Pisolithus microcarpus 441</name>
    <dbReference type="NCBI Taxonomy" id="765257"/>
    <lineage>
        <taxon>Eukaryota</taxon>
        <taxon>Fungi</taxon>
        <taxon>Dikarya</taxon>
        <taxon>Basidiomycota</taxon>
        <taxon>Agaricomycotina</taxon>
        <taxon>Agaricomycetes</taxon>
        <taxon>Agaricomycetidae</taxon>
        <taxon>Boletales</taxon>
        <taxon>Sclerodermatineae</taxon>
        <taxon>Pisolithaceae</taxon>
        <taxon>Pisolithus</taxon>
    </lineage>
</organism>
<reference evidence="4" key="2">
    <citation type="submission" date="2015-01" db="EMBL/GenBank/DDBJ databases">
        <title>Evolutionary Origins and Diversification of the Mycorrhizal Mutualists.</title>
        <authorList>
            <consortium name="DOE Joint Genome Institute"/>
            <consortium name="Mycorrhizal Genomics Consortium"/>
            <person name="Kohler A."/>
            <person name="Kuo A."/>
            <person name="Nagy L.G."/>
            <person name="Floudas D."/>
            <person name="Copeland A."/>
            <person name="Barry K.W."/>
            <person name="Cichocki N."/>
            <person name="Veneault-Fourrey C."/>
            <person name="LaButti K."/>
            <person name="Lindquist E.A."/>
            <person name="Lipzen A."/>
            <person name="Lundell T."/>
            <person name="Morin E."/>
            <person name="Murat C."/>
            <person name="Riley R."/>
            <person name="Ohm R."/>
            <person name="Sun H."/>
            <person name="Tunlid A."/>
            <person name="Henrissat B."/>
            <person name="Grigoriev I.V."/>
            <person name="Hibbett D.S."/>
            <person name="Martin F."/>
        </authorList>
    </citation>
    <scope>NUCLEOTIDE SEQUENCE [LARGE SCALE GENOMIC DNA]</scope>
    <source>
        <strain evidence="4">441</strain>
    </source>
</reference>
<accession>A0A0C9Z734</accession>
<evidence type="ECO:0000256" key="1">
    <source>
        <dbReference type="SAM" id="MobiDB-lite"/>
    </source>
</evidence>
<feature type="chain" id="PRO_5002223588" evidence="2">
    <location>
        <begin position="19"/>
        <end position="191"/>
    </location>
</feature>
<dbReference type="STRING" id="765257.A0A0C9Z734"/>
<dbReference type="AlphaFoldDB" id="A0A0C9Z734"/>
<evidence type="ECO:0000256" key="2">
    <source>
        <dbReference type="SAM" id="SignalP"/>
    </source>
</evidence>
<dbReference type="OrthoDB" id="3362246at2759"/>
<evidence type="ECO:0000313" key="3">
    <source>
        <dbReference type="EMBL" id="KIK25016.1"/>
    </source>
</evidence>